<keyword evidence="2" id="KW-1133">Transmembrane helix</keyword>
<feature type="region of interest" description="Disordered" evidence="1">
    <location>
        <begin position="256"/>
        <end position="354"/>
    </location>
</feature>
<organism evidence="3 4">
    <name type="scientific">Tilletia horrida</name>
    <dbReference type="NCBI Taxonomy" id="155126"/>
    <lineage>
        <taxon>Eukaryota</taxon>
        <taxon>Fungi</taxon>
        <taxon>Dikarya</taxon>
        <taxon>Basidiomycota</taxon>
        <taxon>Ustilaginomycotina</taxon>
        <taxon>Exobasidiomycetes</taxon>
        <taxon>Tilletiales</taxon>
        <taxon>Tilletiaceae</taxon>
        <taxon>Tilletia</taxon>
    </lineage>
</organism>
<keyword evidence="2" id="KW-0812">Transmembrane</keyword>
<evidence type="ECO:0000256" key="1">
    <source>
        <dbReference type="SAM" id="MobiDB-lite"/>
    </source>
</evidence>
<protein>
    <submittedName>
        <fullName evidence="3">Uncharacterized protein</fullName>
    </submittedName>
</protein>
<reference evidence="3" key="1">
    <citation type="journal article" date="2023" name="PhytoFront">
        <title>Draft Genome Resources of Seven Strains of Tilletia horrida, Causal Agent of Kernel Smut of Rice.</title>
        <authorList>
            <person name="Khanal S."/>
            <person name="Antony Babu S."/>
            <person name="Zhou X.G."/>
        </authorList>
    </citation>
    <scope>NUCLEOTIDE SEQUENCE</scope>
    <source>
        <strain evidence="3">TX3</strain>
    </source>
</reference>
<feature type="transmembrane region" description="Helical" evidence="2">
    <location>
        <begin position="217"/>
        <end position="238"/>
    </location>
</feature>
<gene>
    <name evidence="3" type="ORF">OC842_002012</name>
</gene>
<dbReference type="Proteomes" id="UP001176521">
    <property type="component" value="Unassembled WGS sequence"/>
</dbReference>
<feature type="compositionally biased region" description="Basic and acidic residues" evidence="1">
    <location>
        <begin position="297"/>
        <end position="310"/>
    </location>
</feature>
<feature type="transmembrane region" description="Helical" evidence="2">
    <location>
        <begin position="179"/>
        <end position="205"/>
    </location>
</feature>
<dbReference type="PANTHER" id="PTHR28297">
    <property type="entry name" value="FUNGAL PROTEIN"/>
    <property type="match status" value="1"/>
</dbReference>
<proteinExistence type="predicted"/>
<feature type="transmembrane region" description="Helical" evidence="2">
    <location>
        <begin position="29"/>
        <end position="56"/>
    </location>
</feature>
<comment type="caution">
    <text evidence="3">The sequence shown here is derived from an EMBL/GenBank/DDBJ whole genome shotgun (WGS) entry which is preliminary data.</text>
</comment>
<accession>A0AAN6JLG9</accession>
<sequence length="354" mass="38172">MASQPTSASSSAAWVPKLAESKAERTRQLLYVLVMQGIGAALISGGINFGVSVAMYLRQSDITMWILAKNTIAGDMGVTVLIQVTVTFIITSSLIRGDLRSGLAILLREPWPPAPASTSAAQGSAKLSPATRYEDVRHRSTFQMLKHNVETFYIVTEQNHIFQAGLSLKERFWRLFRTALQGFILSCCVFPWFWGIAIAILAPIYSSKNMGHTWIPMVIKGVYGALLGLVTNPLIALMNLGAHDVAGRITDPEAAQAIKQSEMRQSESAGDLERASGPASAAGDTSAVTASPVAPVHRNDIEDNDAEARPRQSYSSAVLSPSQSRMTLDRTSSNAHEDYQSATDVPVGPSDPEP</sequence>
<evidence type="ECO:0000313" key="3">
    <source>
        <dbReference type="EMBL" id="KAK0536337.1"/>
    </source>
</evidence>
<dbReference type="InterPro" id="IPR018852">
    <property type="entry name" value="DUF2456"/>
</dbReference>
<dbReference type="AlphaFoldDB" id="A0AAN6JLG9"/>
<dbReference type="EMBL" id="JAPDMQ010000078">
    <property type="protein sequence ID" value="KAK0536337.1"/>
    <property type="molecule type" value="Genomic_DNA"/>
</dbReference>
<feature type="transmembrane region" description="Helical" evidence="2">
    <location>
        <begin position="76"/>
        <end position="95"/>
    </location>
</feature>
<dbReference type="PANTHER" id="PTHR28297:SF1">
    <property type="entry name" value="FUNGAL PROTEIN"/>
    <property type="match status" value="1"/>
</dbReference>
<evidence type="ECO:0000256" key="2">
    <source>
        <dbReference type="SAM" id="Phobius"/>
    </source>
</evidence>
<keyword evidence="2" id="KW-0472">Membrane</keyword>
<name>A0AAN6JLG9_9BASI</name>
<keyword evidence="4" id="KW-1185">Reference proteome</keyword>
<evidence type="ECO:0000313" key="4">
    <source>
        <dbReference type="Proteomes" id="UP001176521"/>
    </source>
</evidence>
<feature type="compositionally biased region" description="Polar residues" evidence="1">
    <location>
        <begin position="312"/>
        <end position="334"/>
    </location>
</feature>
<dbReference type="Pfam" id="PF10445">
    <property type="entry name" value="DUF2456"/>
    <property type="match status" value="1"/>
</dbReference>